<feature type="transmembrane region" description="Helical" evidence="1">
    <location>
        <begin position="12"/>
        <end position="31"/>
    </location>
</feature>
<keyword evidence="1" id="KW-0812">Transmembrane</keyword>
<dbReference type="Gene3D" id="3.40.50.1820">
    <property type="entry name" value="alpha/beta hydrolase"/>
    <property type="match status" value="1"/>
</dbReference>
<feature type="domain" description="Serine aminopeptidase S33" evidence="2">
    <location>
        <begin position="122"/>
        <end position="261"/>
    </location>
</feature>
<organism evidence="3 4">
    <name type="scientific">Lottia gigantea</name>
    <name type="common">Giant owl limpet</name>
    <dbReference type="NCBI Taxonomy" id="225164"/>
    <lineage>
        <taxon>Eukaryota</taxon>
        <taxon>Metazoa</taxon>
        <taxon>Spiralia</taxon>
        <taxon>Lophotrochozoa</taxon>
        <taxon>Mollusca</taxon>
        <taxon>Gastropoda</taxon>
        <taxon>Patellogastropoda</taxon>
        <taxon>Lottioidea</taxon>
        <taxon>Lottiidae</taxon>
        <taxon>Lottia</taxon>
    </lineage>
</organism>
<dbReference type="PANTHER" id="PTHR12277">
    <property type="entry name" value="ALPHA/BETA HYDROLASE DOMAIN-CONTAINING PROTEIN"/>
    <property type="match status" value="1"/>
</dbReference>
<evidence type="ECO:0000313" key="4">
    <source>
        <dbReference type="Proteomes" id="UP000030746"/>
    </source>
</evidence>
<dbReference type="InterPro" id="IPR029058">
    <property type="entry name" value="AB_hydrolase_fold"/>
</dbReference>
<dbReference type="GO" id="GO:0016020">
    <property type="term" value="C:membrane"/>
    <property type="evidence" value="ECO:0007669"/>
    <property type="project" value="TreeGrafter"/>
</dbReference>
<dbReference type="ESTHER" id="lotgi-v3zu07">
    <property type="family name" value="ABHD13-BEM46"/>
</dbReference>
<dbReference type="AlphaFoldDB" id="V3ZU07"/>
<dbReference type="CTD" id="20233021"/>
<proteinExistence type="predicted"/>
<dbReference type="OrthoDB" id="10249433at2759"/>
<dbReference type="EMBL" id="KB203188">
    <property type="protein sequence ID" value="ESO86065.1"/>
    <property type="molecule type" value="Genomic_DNA"/>
</dbReference>
<gene>
    <name evidence="3" type="ORF">LOTGIDRAFT_129983</name>
</gene>
<protein>
    <recommendedName>
        <fullName evidence="2">Serine aminopeptidase S33 domain-containing protein</fullName>
    </recommendedName>
</protein>
<keyword evidence="1" id="KW-1133">Transmembrane helix</keyword>
<dbReference type="Pfam" id="PF12146">
    <property type="entry name" value="Hydrolase_4"/>
    <property type="match status" value="1"/>
</dbReference>
<sequence>MPASSRNFVGSGFGTIKLVSTIVLALLIQFWKLCTTAALVVFLIFWFEGGIVASITFFLAIFGLFYYVQDMLLYHPNQPPMSRLYVELPSTLGLPFENHFIRTQDGVMINAVYIPRLHPGAATLVFFHGNAGNIGNRLLNAYSLYNSCGFNILMVEYRGYGKSQGSPSEQGFYLDSQAAMDFLIKRPEINKSRIIVFGRSLGGGVAVQLLTEPYYSQYICALILENTFTSIQAIGGVIFKLDFLKFVPQFLIKNKFANSKKISSIRHPTLFISGLADNLIPPRMMEELYQLSGSSYKRMVPIQGGSHNDTWMCPGYFESIANFVHEVSVDF</sequence>
<dbReference type="STRING" id="225164.V3ZU07"/>
<reference evidence="3 4" key="1">
    <citation type="journal article" date="2013" name="Nature">
        <title>Insights into bilaterian evolution from three spiralian genomes.</title>
        <authorList>
            <person name="Simakov O."/>
            <person name="Marletaz F."/>
            <person name="Cho S.J."/>
            <person name="Edsinger-Gonzales E."/>
            <person name="Havlak P."/>
            <person name="Hellsten U."/>
            <person name="Kuo D.H."/>
            <person name="Larsson T."/>
            <person name="Lv J."/>
            <person name="Arendt D."/>
            <person name="Savage R."/>
            <person name="Osoegawa K."/>
            <person name="de Jong P."/>
            <person name="Grimwood J."/>
            <person name="Chapman J.A."/>
            <person name="Shapiro H."/>
            <person name="Aerts A."/>
            <person name="Otillar R.P."/>
            <person name="Terry A.Y."/>
            <person name="Boore J.L."/>
            <person name="Grigoriev I.V."/>
            <person name="Lindberg D.R."/>
            <person name="Seaver E.C."/>
            <person name="Weisblat D.A."/>
            <person name="Putnam N.H."/>
            <person name="Rokhsar D.S."/>
        </authorList>
    </citation>
    <scope>NUCLEOTIDE SEQUENCE [LARGE SCALE GENOMIC DNA]</scope>
</reference>
<evidence type="ECO:0000259" key="2">
    <source>
        <dbReference type="Pfam" id="PF12146"/>
    </source>
</evidence>
<evidence type="ECO:0000313" key="3">
    <source>
        <dbReference type="EMBL" id="ESO86065.1"/>
    </source>
</evidence>
<dbReference type="PANTHER" id="PTHR12277:SF81">
    <property type="entry name" value="PROTEIN ABHD13"/>
    <property type="match status" value="1"/>
</dbReference>
<evidence type="ECO:0000256" key="1">
    <source>
        <dbReference type="SAM" id="Phobius"/>
    </source>
</evidence>
<dbReference type="InterPro" id="IPR022742">
    <property type="entry name" value="Hydrolase_4"/>
</dbReference>
<dbReference type="OMA" id="WLPEQGY"/>
<feature type="transmembrane region" description="Helical" evidence="1">
    <location>
        <begin position="37"/>
        <end position="68"/>
    </location>
</feature>
<dbReference type="GO" id="GO:0008474">
    <property type="term" value="F:palmitoyl-(protein) hydrolase activity"/>
    <property type="evidence" value="ECO:0007669"/>
    <property type="project" value="TreeGrafter"/>
</dbReference>
<dbReference type="KEGG" id="lgi:LOTGIDRAFT_129983"/>
<dbReference type="SUPFAM" id="SSF53474">
    <property type="entry name" value="alpha/beta-Hydrolases"/>
    <property type="match status" value="1"/>
</dbReference>
<dbReference type="HOGENOM" id="CLU_029375_2_0_1"/>
<accession>V3ZU07</accession>
<name>V3ZU07_LOTGI</name>
<dbReference type="Proteomes" id="UP000030746">
    <property type="component" value="Unassembled WGS sequence"/>
</dbReference>
<dbReference type="RefSeq" id="XP_009063310.1">
    <property type="nucleotide sequence ID" value="XM_009065062.1"/>
</dbReference>
<dbReference type="GeneID" id="20233021"/>
<keyword evidence="1" id="KW-0472">Membrane</keyword>
<keyword evidence="4" id="KW-1185">Reference proteome</keyword>